<evidence type="ECO:0008006" key="5">
    <source>
        <dbReference type="Google" id="ProtNLM"/>
    </source>
</evidence>
<proteinExistence type="predicted"/>
<dbReference type="EMBL" id="BAABRO010000028">
    <property type="protein sequence ID" value="GAA5510814.1"/>
    <property type="molecule type" value="Genomic_DNA"/>
</dbReference>
<keyword evidence="4" id="KW-1185">Reference proteome</keyword>
<accession>A0ABP9W0B0</accession>
<feature type="chain" id="PRO_5045513985" description="Tetratricopeptide repeat protein" evidence="2">
    <location>
        <begin position="42"/>
        <end position="1023"/>
    </location>
</feature>
<sequence>MLVFYSRNCLSRKAFCHRAVRFTIYVLALSLSMAGSGASLALAGGEPAEDFLKRLRAAGYYDIALTYLDRLDQYPGVDGSLKDAVSLEKAQTYIEAGVAARTATERDEYFAKAESSIADFLKNDSHPRAPEARLQLGKLQLVRANTLMMLNPDDAKKKAARESYLNAAKTFDTIVENLRTKLKEMQGEKINAEENPQLAEQRTQYRADFLEAKLNAGDARRLAATTFSNPAKEGKKLLDEAITQFTDLADNYSGYVTGAIAILHLGQTQQLLGQNDAALDSFLKYLEQPDAAPLREGRFEATSALAQIWLAKTPPDYQPAIERGQGLLDTIRPNEKRLPAALQLKLDVAKAYLAKSKDTDGQKKTDIKRAESAGRQLLIEIEKLPGAHAEESSKLLADMGVDLTPAELPKADDPENLDEAFASSRELYQLGEDLRQALELLKQQKKDDAEHKQQVESLEKQLADTRYLAIETMRRGMTMIRLGDDLSTLNQAKHFYAVLLYQVDRFRDAAVVGDNLARTSPGTDLGLKGGLVALSALQKLLVEVPQDENTNLVAQLKSIGDFLTATWPDDPEAAAAQGIMIRLALQKDQWDQAQSLVSKMPEGPERSSFERLMGQLLWNQSIVARQENNDQLADKLLSDAEKELTKGLAGIKGALIEPEGLRAALVLAKVYLRKGDDAKALATLDHKTYGPVKLISKIAADDDALQGDLYATELTTIVQRMTSEGTDPAALLKRATAVMDKLRQTYKGDDGQKRLQSIYIGMARSLKDELETANAAKKDKLIDAFRVFLTQIAETTKDPATLQWIVQTLVQLGEAAMPETETKATGRAKELLETAIQTYDRLKAETSDVPLSVQFQLARAYRLVGEYKNSLDVLEQILLEKPTMLDAQVEAATAYEKWAGELPDKYAPRAYETALNGGRPGPNKEKTIWGWGKISTLTNGNEQFKEIFFDARYHIALSRFLWGRRAKDTSIMKRAITDITQVEGIYPELGGPAQRAKFDALLRQVQKEVGDPVKGLPPLPPPG</sequence>
<organism evidence="3 4">
    <name type="scientific">Novipirellula caenicola</name>
    <dbReference type="NCBI Taxonomy" id="1536901"/>
    <lineage>
        <taxon>Bacteria</taxon>
        <taxon>Pseudomonadati</taxon>
        <taxon>Planctomycetota</taxon>
        <taxon>Planctomycetia</taxon>
        <taxon>Pirellulales</taxon>
        <taxon>Pirellulaceae</taxon>
        <taxon>Novipirellula</taxon>
    </lineage>
</organism>
<evidence type="ECO:0000313" key="3">
    <source>
        <dbReference type="EMBL" id="GAA5510814.1"/>
    </source>
</evidence>
<dbReference type="InterPro" id="IPR011990">
    <property type="entry name" value="TPR-like_helical_dom_sf"/>
</dbReference>
<dbReference type="Gene3D" id="1.25.40.10">
    <property type="entry name" value="Tetratricopeptide repeat domain"/>
    <property type="match status" value="2"/>
</dbReference>
<name>A0ABP9W0B0_9BACT</name>
<feature type="coiled-coil region" evidence="1">
    <location>
        <begin position="434"/>
        <end position="461"/>
    </location>
</feature>
<protein>
    <recommendedName>
        <fullName evidence="5">Tetratricopeptide repeat protein</fullName>
    </recommendedName>
</protein>
<comment type="caution">
    <text evidence="3">The sequence shown here is derived from an EMBL/GenBank/DDBJ whole genome shotgun (WGS) entry which is preliminary data.</text>
</comment>
<dbReference type="SUPFAM" id="SSF48452">
    <property type="entry name" value="TPR-like"/>
    <property type="match status" value="1"/>
</dbReference>
<evidence type="ECO:0000313" key="4">
    <source>
        <dbReference type="Proteomes" id="UP001416858"/>
    </source>
</evidence>
<keyword evidence="2" id="KW-0732">Signal</keyword>
<evidence type="ECO:0000256" key="1">
    <source>
        <dbReference type="SAM" id="Coils"/>
    </source>
</evidence>
<gene>
    <name evidence="3" type="ORF">Rcae01_06324</name>
</gene>
<feature type="signal peptide" evidence="2">
    <location>
        <begin position="1"/>
        <end position="41"/>
    </location>
</feature>
<keyword evidence="1" id="KW-0175">Coiled coil</keyword>
<evidence type="ECO:0000256" key="2">
    <source>
        <dbReference type="SAM" id="SignalP"/>
    </source>
</evidence>
<reference evidence="3 4" key="1">
    <citation type="submission" date="2024-02" db="EMBL/GenBank/DDBJ databases">
        <title>Rhodopirellula caenicola NBRC 110016.</title>
        <authorList>
            <person name="Ichikawa N."/>
            <person name="Katano-Makiyama Y."/>
            <person name="Hidaka K."/>
        </authorList>
    </citation>
    <scope>NUCLEOTIDE SEQUENCE [LARGE SCALE GENOMIC DNA]</scope>
    <source>
        <strain evidence="3 4">NBRC 110016</strain>
    </source>
</reference>
<dbReference type="Proteomes" id="UP001416858">
    <property type="component" value="Unassembled WGS sequence"/>
</dbReference>